<evidence type="ECO:0000313" key="7">
    <source>
        <dbReference type="EMBL" id="BBC29192.1"/>
    </source>
</evidence>
<evidence type="ECO:0000256" key="5">
    <source>
        <dbReference type="PROSITE-ProRule" id="PRU00335"/>
    </source>
</evidence>
<keyword evidence="2" id="KW-0805">Transcription regulation</keyword>
<protein>
    <submittedName>
        <fullName evidence="7">AcrR family transcriptional regulator</fullName>
    </submittedName>
</protein>
<dbReference type="InterPro" id="IPR003012">
    <property type="entry name" value="Tet_transcr_reg_TetR"/>
</dbReference>
<organism evidence="7 8">
    <name type="scientific">Streptomyces graminofaciens</name>
    <dbReference type="NCBI Taxonomy" id="68212"/>
    <lineage>
        <taxon>Bacteria</taxon>
        <taxon>Bacillati</taxon>
        <taxon>Actinomycetota</taxon>
        <taxon>Actinomycetes</taxon>
        <taxon>Kitasatosporales</taxon>
        <taxon>Streptomycetaceae</taxon>
        <taxon>Streptomyces</taxon>
    </lineage>
</organism>
<evidence type="ECO:0000256" key="3">
    <source>
        <dbReference type="ARBA" id="ARBA00023125"/>
    </source>
</evidence>
<dbReference type="EMBL" id="AP018448">
    <property type="protein sequence ID" value="BBC29192.1"/>
    <property type="molecule type" value="Genomic_DNA"/>
</dbReference>
<name>A0ABM7F0G5_9ACTN</name>
<reference evidence="7 8" key="2">
    <citation type="journal article" date="2023" name="ChemBioChem">
        <title>Acyltransferase Domain Exchange between Two Independent Type I Polyketide Synthases in the Same Producer Strain of Macrolide Antibiotics.</title>
        <authorList>
            <person name="Kudo F."/>
            <person name="Kishikawa K."/>
            <person name="Tsuboi K."/>
            <person name="Kido T."/>
            <person name="Usui T."/>
            <person name="Hashimoto J."/>
            <person name="Shin-Ya K."/>
            <person name="Miyanaga A."/>
            <person name="Eguchi T."/>
        </authorList>
    </citation>
    <scope>NUCLEOTIDE SEQUENCE [LARGE SCALE GENOMIC DNA]</scope>
    <source>
        <strain evidence="7 8">A-8890</strain>
    </source>
</reference>
<dbReference type="InterPro" id="IPR004111">
    <property type="entry name" value="Repressor_TetR_C"/>
</dbReference>
<dbReference type="Pfam" id="PF02909">
    <property type="entry name" value="TetR_C_1"/>
    <property type="match status" value="1"/>
</dbReference>
<dbReference type="Proteomes" id="UP001321542">
    <property type="component" value="Chromosome"/>
</dbReference>
<dbReference type="SUPFAM" id="SSF48498">
    <property type="entry name" value="Tetracyclin repressor-like, C-terminal domain"/>
    <property type="match status" value="1"/>
</dbReference>
<feature type="domain" description="HTH tetR-type" evidence="6">
    <location>
        <begin position="16"/>
        <end position="76"/>
    </location>
</feature>
<dbReference type="SUPFAM" id="SSF46689">
    <property type="entry name" value="Homeodomain-like"/>
    <property type="match status" value="1"/>
</dbReference>
<keyword evidence="4" id="KW-0804">Transcription</keyword>
<dbReference type="InterPro" id="IPR050109">
    <property type="entry name" value="HTH-type_TetR-like_transc_reg"/>
</dbReference>
<evidence type="ECO:0000256" key="1">
    <source>
        <dbReference type="ARBA" id="ARBA00022491"/>
    </source>
</evidence>
<gene>
    <name evidence="7" type="ORF">SGFS_004830</name>
</gene>
<dbReference type="InterPro" id="IPR001647">
    <property type="entry name" value="HTH_TetR"/>
</dbReference>
<feature type="DNA-binding region" description="H-T-H motif" evidence="5">
    <location>
        <begin position="39"/>
        <end position="58"/>
    </location>
</feature>
<sequence length="224" mass="24530">MSTVTRRTVRQSARETLTRQRVLHAAVELADAGGLETLSMRKLGEALGVEAMSLYNHVTNKEDLIDGMIDLVFGEVDVPTPGDAWRQAMRQRAISMRLTLSRHRWAIGLMESRSTPGPATLRHHDAVLGCLRQGGFSLTMTAHAVSVLDSYIYGFALQEKTLPLGSPEEIAELADSIMSGFGDGEYPYMTEIATAHVMRPGYAYGDEFEFGLDLILDGLQQAAG</sequence>
<dbReference type="Gene3D" id="1.10.10.60">
    <property type="entry name" value="Homeodomain-like"/>
    <property type="match status" value="1"/>
</dbReference>
<keyword evidence="1" id="KW-0678">Repressor</keyword>
<keyword evidence="8" id="KW-1185">Reference proteome</keyword>
<dbReference type="PRINTS" id="PR00400">
    <property type="entry name" value="TETREPRESSOR"/>
</dbReference>
<evidence type="ECO:0000256" key="4">
    <source>
        <dbReference type="ARBA" id="ARBA00023163"/>
    </source>
</evidence>
<reference evidence="7 8" key="1">
    <citation type="journal article" date="2010" name="ChemBioChem">
        <title>Cloning and characterization of the biosynthetic gene cluster of 16-membered macrolide antibiotic FD-891: involvement of a dual functional cytochrome P450 monooxygenase catalyzing epoxidation and hydroxylation.</title>
        <authorList>
            <person name="Kudo F."/>
            <person name="Motegi A."/>
            <person name="Mizoue K."/>
            <person name="Eguchi T."/>
        </authorList>
    </citation>
    <scope>NUCLEOTIDE SEQUENCE [LARGE SCALE GENOMIC DNA]</scope>
    <source>
        <strain evidence="7 8">A-8890</strain>
    </source>
</reference>
<dbReference type="PANTHER" id="PTHR30055:SF151">
    <property type="entry name" value="TRANSCRIPTIONAL REGULATORY PROTEIN"/>
    <property type="match status" value="1"/>
</dbReference>
<proteinExistence type="predicted"/>
<dbReference type="PANTHER" id="PTHR30055">
    <property type="entry name" value="HTH-TYPE TRANSCRIPTIONAL REGULATOR RUTR"/>
    <property type="match status" value="1"/>
</dbReference>
<evidence type="ECO:0000313" key="8">
    <source>
        <dbReference type="Proteomes" id="UP001321542"/>
    </source>
</evidence>
<dbReference type="InterPro" id="IPR036271">
    <property type="entry name" value="Tet_transcr_reg_TetR-rel_C_sf"/>
</dbReference>
<dbReference type="Gene3D" id="1.10.357.10">
    <property type="entry name" value="Tetracycline Repressor, domain 2"/>
    <property type="match status" value="1"/>
</dbReference>
<dbReference type="Pfam" id="PF00440">
    <property type="entry name" value="TetR_N"/>
    <property type="match status" value="1"/>
</dbReference>
<dbReference type="InterPro" id="IPR009057">
    <property type="entry name" value="Homeodomain-like_sf"/>
</dbReference>
<accession>A0ABM7F0G5</accession>
<keyword evidence="3 5" id="KW-0238">DNA-binding</keyword>
<evidence type="ECO:0000259" key="6">
    <source>
        <dbReference type="PROSITE" id="PS50977"/>
    </source>
</evidence>
<dbReference type="PROSITE" id="PS50977">
    <property type="entry name" value="HTH_TETR_2"/>
    <property type="match status" value="1"/>
</dbReference>
<evidence type="ECO:0000256" key="2">
    <source>
        <dbReference type="ARBA" id="ARBA00023015"/>
    </source>
</evidence>